<sequence length="430" mass="46488">MRILVCGINYAPDLIGVPKYNTELCETLVDLGHEVRIVTAPPYYPAWHTPPEHRTWFHRRETKRGVRIVRSPIYVPARPSGAKRLVHHGSFAASSAVPLLTTAMSWRPGIVLAVAPSLLSAPVAALAARLSGATSWLHLQDLEIDAAFGLGLLEDGRLRKLMLAVERRILGAFDRVSTISPQMIARLEQKGVARHRLYELRNWVDVEAIRPGSRETALRSELGLTPTDIVALYSGAMSHKQGLDLIVQAAASLRDTDVRVCFVLCGNGPHRDELQRLAQGLDNVRFLDLQPTGRLAELLNTADIHLMPQRPEAADLVLPSKLSGMLASGRPIVVMADRGTGIACEAEGAGLVIRPGRADDLADAVMRLAGDADLRASLGAGARRCAEQRWDRGAILSALDHAFSTLDRSAPIGPDGSEGLGAASGYTPDR</sequence>
<protein>
    <submittedName>
        <fullName evidence="4">Colanic acid biosynthesis glycosyltransferase WcaI</fullName>
    </submittedName>
</protein>
<gene>
    <name evidence="4" type="ORF">CH341_06225</name>
</gene>
<dbReference type="CDD" id="cd03794">
    <property type="entry name" value="GT4_WbuB-like"/>
    <property type="match status" value="1"/>
</dbReference>
<comment type="caution">
    <text evidence="4">The sequence shown here is derived from an EMBL/GenBank/DDBJ whole genome shotgun (WGS) entry which is preliminary data.</text>
</comment>
<evidence type="ECO:0000313" key="5">
    <source>
        <dbReference type="Proteomes" id="UP000249130"/>
    </source>
</evidence>
<dbReference type="SUPFAM" id="SSF53756">
    <property type="entry name" value="UDP-Glycosyltransferase/glycogen phosphorylase"/>
    <property type="match status" value="1"/>
</dbReference>
<dbReference type="PANTHER" id="PTHR45947:SF3">
    <property type="entry name" value="SULFOQUINOVOSYL TRANSFERASE SQD2"/>
    <property type="match status" value="1"/>
</dbReference>
<feature type="domain" description="Glycosyltransferase subfamily 4-like N-terminal" evidence="3">
    <location>
        <begin position="16"/>
        <end position="202"/>
    </location>
</feature>
<evidence type="ECO:0000259" key="2">
    <source>
        <dbReference type="Pfam" id="PF00534"/>
    </source>
</evidence>
<feature type="region of interest" description="Disordered" evidence="1">
    <location>
        <begin position="408"/>
        <end position="430"/>
    </location>
</feature>
<evidence type="ECO:0000313" key="4">
    <source>
        <dbReference type="EMBL" id="RAI45006.1"/>
    </source>
</evidence>
<evidence type="ECO:0000259" key="3">
    <source>
        <dbReference type="Pfam" id="PF13579"/>
    </source>
</evidence>
<dbReference type="Pfam" id="PF13579">
    <property type="entry name" value="Glyco_trans_4_4"/>
    <property type="match status" value="1"/>
</dbReference>
<dbReference type="GO" id="GO:0016758">
    <property type="term" value="F:hexosyltransferase activity"/>
    <property type="evidence" value="ECO:0007669"/>
    <property type="project" value="TreeGrafter"/>
</dbReference>
<dbReference type="NCBIfam" id="NF007640">
    <property type="entry name" value="PRK10307.1"/>
    <property type="match status" value="1"/>
</dbReference>
<dbReference type="InterPro" id="IPR050194">
    <property type="entry name" value="Glycosyltransferase_grp1"/>
</dbReference>
<dbReference type="PANTHER" id="PTHR45947">
    <property type="entry name" value="SULFOQUINOVOSYL TRANSFERASE SQD2"/>
    <property type="match status" value="1"/>
</dbReference>
<dbReference type="Pfam" id="PF00534">
    <property type="entry name" value="Glycos_transf_1"/>
    <property type="match status" value="1"/>
</dbReference>
<dbReference type="Gene3D" id="3.40.50.2000">
    <property type="entry name" value="Glycogen Phosphorylase B"/>
    <property type="match status" value="2"/>
</dbReference>
<dbReference type="InterPro" id="IPR001296">
    <property type="entry name" value="Glyco_trans_1"/>
</dbReference>
<proteinExistence type="predicted"/>
<dbReference type="InterPro" id="IPR028098">
    <property type="entry name" value="Glyco_trans_4-like_N"/>
</dbReference>
<evidence type="ECO:0000256" key="1">
    <source>
        <dbReference type="SAM" id="MobiDB-lite"/>
    </source>
</evidence>
<dbReference type="OrthoDB" id="9787293at2"/>
<dbReference type="RefSeq" id="WP_111418172.1">
    <property type="nucleotide sequence ID" value="NZ_NPEX01000027.1"/>
</dbReference>
<name>A0A327L3N3_9BRAD</name>
<keyword evidence="4" id="KW-0808">Transferase</keyword>
<dbReference type="Proteomes" id="UP000249130">
    <property type="component" value="Unassembled WGS sequence"/>
</dbReference>
<organism evidence="4 5">
    <name type="scientific">Rhodoplanes roseus</name>
    <dbReference type="NCBI Taxonomy" id="29409"/>
    <lineage>
        <taxon>Bacteria</taxon>
        <taxon>Pseudomonadati</taxon>
        <taxon>Pseudomonadota</taxon>
        <taxon>Alphaproteobacteria</taxon>
        <taxon>Hyphomicrobiales</taxon>
        <taxon>Nitrobacteraceae</taxon>
        <taxon>Rhodoplanes</taxon>
    </lineage>
</organism>
<feature type="domain" description="Glycosyl transferase family 1" evidence="2">
    <location>
        <begin position="218"/>
        <end position="383"/>
    </location>
</feature>
<dbReference type="AlphaFoldDB" id="A0A327L3N3"/>
<dbReference type="EMBL" id="NPEX01000027">
    <property type="protein sequence ID" value="RAI45006.1"/>
    <property type="molecule type" value="Genomic_DNA"/>
</dbReference>
<reference evidence="4 5" key="1">
    <citation type="submission" date="2017-07" db="EMBL/GenBank/DDBJ databases">
        <title>Draft Genome Sequences of Select Purple Nonsulfur Bacteria.</title>
        <authorList>
            <person name="Lasarre B."/>
            <person name="Mckinlay J.B."/>
        </authorList>
    </citation>
    <scope>NUCLEOTIDE SEQUENCE [LARGE SCALE GENOMIC DNA]</scope>
    <source>
        <strain evidence="4 5">DSM 5909</strain>
    </source>
</reference>
<keyword evidence="5" id="KW-1185">Reference proteome</keyword>
<accession>A0A327L3N3</accession>